<dbReference type="STRING" id="225359.A0A2S4PNQ1"/>
<feature type="compositionally biased region" description="Basic residues" evidence="1">
    <location>
        <begin position="382"/>
        <end position="396"/>
    </location>
</feature>
<feature type="region of interest" description="Disordered" evidence="1">
    <location>
        <begin position="450"/>
        <end position="481"/>
    </location>
</feature>
<dbReference type="Proteomes" id="UP000237438">
    <property type="component" value="Unassembled WGS sequence"/>
</dbReference>
<feature type="region of interest" description="Disordered" evidence="1">
    <location>
        <begin position="381"/>
        <end position="400"/>
    </location>
</feature>
<dbReference type="InterPro" id="IPR013860">
    <property type="entry name" value="AreA_GATA"/>
</dbReference>
<evidence type="ECO:0000256" key="1">
    <source>
        <dbReference type="SAM" id="MobiDB-lite"/>
    </source>
</evidence>
<comment type="caution">
    <text evidence="3">The sequence shown here is derived from an EMBL/GenBank/DDBJ whole genome shotgun (WGS) entry which is preliminary data.</text>
</comment>
<dbReference type="GO" id="GO:0005773">
    <property type="term" value="C:vacuole"/>
    <property type="evidence" value="ECO:0007669"/>
    <property type="project" value="GOC"/>
</dbReference>
<reference evidence="3 4" key="1">
    <citation type="submission" date="2017-10" db="EMBL/GenBank/DDBJ databases">
        <title>Development of genomic resources for the powdery mildew, Erysiphe pulchra.</title>
        <authorList>
            <person name="Wadl P.A."/>
            <person name="Mack B.M."/>
            <person name="Moore G."/>
            <person name="Beltz S.B."/>
        </authorList>
    </citation>
    <scope>NUCLEOTIDE SEQUENCE [LARGE SCALE GENOMIC DNA]</scope>
    <source>
        <strain evidence="3">Cflorida</strain>
    </source>
</reference>
<proteinExistence type="predicted"/>
<name>A0A2S4PNQ1_9PEZI</name>
<dbReference type="AlphaFoldDB" id="A0A2S4PNQ1"/>
<feature type="non-terminal residue" evidence="3">
    <location>
        <position position="570"/>
    </location>
</feature>
<dbReference type="GO" id="GO:0007039">
    <property type="term" value="P:protein catabolic process in the vacuole"/>
    <property type="evidence" value="ECO:0007669"/>
    <property type="project" value="TreeGrafter"/>
</dbReference>
<evidence type="ECO:0000259" key="2">
    <source>
        <dbReference type="Pfam" id="PF08550"/>
    </source>
</evidence>
<dbReference type="GO" id="GO:0042149">
    <property type="term" value="P:cellular response to glucose starvation"/>
    <property type="evidence" value="ECO:0007669"/>
    <property type="project" value="TreeGrafter"/>
</dbReference>
<feature type="compositionally biased region" description="Acidic residues" evidence="1">
    <location>
        <begin position="468"/>
        <end position="481"/>
    </location>
</feature>
<keyword evidence="4" id="KW-1185">Reference proteome</keyword>
<evidence type="ECO:0000313" key="4">
    <source>
        <dbReference type="Proteomes" id="UP000237438"/>
    </source>
</evidence>
<dbReference type="InterPro" id="IPR052292">
    <property type="entry name" value="Glucose_repression_reg"/>
</dbReference>
<feature type="region of interest" description="Disordered" evidence="1">
    <location>
        <begin position="1"/>
        <end position="32"/>
    </location>
</feature>
<gene>
    <name evidence="3" type="ORF">EPUL_006166</name>
</gene>
<feature type="region of interest" description="Disordered" evidence="1">
    <location>
        <begin position="99"/>
        <end position="130"/>
    </location>
</feature>
<dbReference type="OrthoDB" id="5563539at2759"/>
<organism evidence="3 4">
    <name type="scientific">Erysiphe pulchra</name>
    <dbReference type="NCBI Taxonomy" id="225359"/>
    <lineage>
        <taxon>Eukaryota</taxon>
        <taxon>Fungi</taxon>
        <taxon>Dikarya</taxon>
        <taxon>Ascomycota</taxon>
        <taxon>Pezizomycotina</taxon>
        <taxon>Leotiomycetes</taxon>
        <taxon>Erysiphales</taxon>
        <taxon>Erysiphaceae</taxon>
        <taxon>Erysiphe</taxon>
    </lineage>
</organism>
<dbReference type="PANTHER" id="PTHR28051:SF1">
    <property type="entry name" value="PROTEIN MTL1-RELATED"/>
    <property type="match status" value="1"/>
</dbReference>
<sequence length="570" mass="63657">MAVVLNSEENSYFSSGPLRRSHSQPKFVTSSSSSSLYSKSLCRSLSSNSFATLQDSYSSQSLREKSTSTSSCDFSNESVSFPLYHDVYYRNSDNYSSPTSSPIEDSCTASPTLSPTTISTSTNASRPQSPDIVEHAEDDTAIQIQPSRHVDYLSHNWCEEDIWSSWKHVISRRKSYSNAPRLENASWRSWIKAKYKLKTVSPETLNWLKDCDVTWLYGPLQTSTEALCNAPFTSPASCNRLSKTNSFLNKKPILKKRSMSELMLQQSLSTSSLLKQAAAAVQAQQFELYSECSRNEVLSSSTCPHSLSTYSSDLNPGSISPTSSSDLHSPVYGDKKRIHFNEQVAQCIAVDVKGDYDDYDEPLIPDYADSDSDDGIMMKPSTIKRKYPQSRHRPKVRPSLNQDGNKIIAMLPSTTLKCQSDTPDPSLDIEEDVECGDELWDEDGSMLSLSNSQETLKPSKPPMKLFIGEDDDDDDNDDDDDIDWQPLNNFSYRDDSVFVALDRLKNPGCLVSSHNSGNNDGCEQEQLKRTASSVFIPREREEENIASEGLFGKVVDTVNTAKDIAHVIWN</sequence>
<feature type="domain" description="Nitrogen regulatory protein areA GATA-like" evidence="2">
    <location>
        <begin position="165"/>
        <end position="192"/>
    </location>
</feature>
<accession>A0A2S4PNQ1</accession>
<feature type="compositionally biased region" description="Low complexity" evidence="1">
    <location>
        <begin position="108"/>
        <end position="122"/>
    </location>
</feature>
<dbReference type="PANTHER" id="PTHR28051">
    <property type="entry name" value="PROTEIN MTL1-RELATED"/>
    <property type="match status" value="1"/>
</dbReference>
<protein>
    <recommendedName>
        <fullName evidence="2">Nitrogen regulatory protein areA GATA-like domain-containing protein</fullName>
    </recommendedName>
</protein>
<dbReference type="Pfam" id="PF08550">
    <property type="entry name" value="GATA_AreA"/>
    <property type="match status" value="1"/>
</dbReference>
<evidence type="ECO:0000313" key="3">
    <source>
        <dbReference type="EMBL" id="POS83660.1"/>
    </source>
</evidence>
<dbReference type="EMBL" id="PEDP01001434">
    <property type="protein sequence ID" value="POS83660.1"/>
    <property type="molecule type" value="Genomic_DNA"/>
</dbReference>